<evidence type="ECO:0000259" key="1">
    <source>
        <dbReference type="PROSITE" id="PS50819"/>
    </source>
</evidence>
<protein>
    <recommendedName>
        <fullName evidence="1">DOD-type homing endonuclease domain-containing protein</fullName>
    </recommendedName>
</protein>
<evidence type="ECO:0000313" key="2">
    <source>
        <dbReference type="EMBL" id="KXB06927.1"/>
    </source>
</evidence>
<reference evidence="2 3" key="1">
    <citation type="journal article" date="2016" name="Sci. Rep.">
        <title>Metabolic traits of an uncultured archaeal lineage -MSBL1- from brine pools of the Red Sea.</title>
        <authorList>
            <person name="Mwirichia R."/>
            <person name="Alam I."/>
            <person name="Rashid M."/>
            <person name="Vinu M."/>
            <person name="Ba-Alawi W."/>
            <person name="Anthony Kamau A."/>
            <person name="Kamanda Ngugi D."/>
            <person name="Goker M."/>
            <person name="Klenk H.P."/>
            <person name="Bajic V."/>
            <person name="Stingl U."/>
        </authorList>
    </citation>
    <scope>NUCLEOTIDE SEQUENCE [LARGE SCALE GENOMIC DNA]</scope>
    <source>
        <strain evidence="2">SCGC-AAA382C18</strain>
    </source>
</reference>
<comment type="caution">
    <text evidence="2">The sequence shown here is derived from an EMBL/GenBank/DDBJ whole genome shotgun (WGS) entry which is preliminary data.</text>
</comment>
<sequence length="444" mass="51439">MRSSERNDSSFFRVLILRIKRSMDIMGGPSLTDEKIEKMKSLDEKGWSYRRIARELDISHSTVGRYLGKVKLGKTAWDGKVGFSKADSRRKLEIPDKVTGDVAEIAGALAGDGHLHHYLGRDYRVSIEGDPEKDREWYDEHLTKLLKEVHNLEVEMRIRSTEDYKVYGFQVGSKAIFQFYTNVLGLPSGEKKEKLKVPNSILKDEELFCRFVRGLFDTDGSLYIEDKGGRNYPRIQIQLASRKIIEQLDTNLDELGFVTQTNFDVESHGGPQQRDKPSTMHQLRLNGRGNLSHWLELIGFKNPTRHRSKLSEEILESKLGSEFKYEDIKPKMEELREEGKSYKEIAEELDIPSPHTIWRYLNRGEGGVKVSEIAGGGQEVRREIIDLMPRRRNVESGEILERLQERLGVKIRKQSFYQQLSRLRKEEKIEKIRRGLYGLLNQQI</sequence>
<keyword evidence="3" id="KW-1185">Reference proteome</keyword>
<gene>
    <name evidence="2" type="ORF">AKJ52_01295</name>
</gene>
<dbReference type="EMBL" id="LHYF01000017">
    <property type="protein sequence ID" value="KXB06927.1"/>
    <property type="molecule type" value="Genomic_DNA"/>
</dbReference>
<dbReference type="InterPro" id="IPR004042">
    <property type="entry name" value="Intein_endonuc_central"/>
</dbReference>
<organism evidence="2 3">
    <name type="scientific">candidate division MSBL1 archaeon SCGC-AAA382C18</name>
    <dbReference type="NCBI Taxonomy" id="1698281"/>
    <lineage>
        <taxon>Archaea</taxon>
        <taxon>Methanobacteriati</taxon>
        <taxon>Methanobacteriota</taxon>
        <taxon>candidate division MSBL1</taxon>
    </lineage>
</organism>
<dbReference type="AlphaFoldDB" id="A0A133VKH7"/>
<dbReference type="GO" id="GO:0004519">
    <property type="term" value="F:endonuclease activity"/>
    <property type="evidence" value="ECO:0007669"/>
    <property type="project" value="InterPro"/>
</dbReference>
<feature type="domain" description="DOD-type homing endonuclease" evidence="1">
    <location>
        <begin position="105"/>
        <end position="257"/>
    </location>
</feature>
<dbReference type="Gene3D" id="1.10.10.60">
    <property type="entry name" value="Homeodomain-like"/>
    <property type="match status" value="1"/>
</dbReference>
<dbReference type="SUPFAM" id="SSF55608">
    <property type="entry name" value="Homing endonucleases"/>
    <property type="match status" value="1"/>
</dbReference>
<name>A0A133VKH7_9EURY</name>
<dbReference type="SUPFAM" id="SSF46689">
    <property type="entry name" value="Homeodomain-like"/>
    <property type="match status" value="1"/>
</dbReference>
<dbReference type="Gene3D" id="3.10.28.10">
    <property type="entry name" value="Homing endonucleases"/>
    <property type="match status" value="1"/>
</dbReference>
<dbReference type="PATRIC" id="fig|1698281.3.peg.126"/>
<dbReference type="InterPro" id="IPR009057">
    <property type="entry name" value="Homeodomain-like_sf"/>
</dbReference>
<dbReference type="PROSITE" id="PS50819">
    <property type="entry name" value="INTEIN_ENDONUCLEASE"/>
    <property type="match status" value="1"/>
</dbReference>
<evidence type="ECO:0000313" key="3">
    <source>
        <dbReference type="Proteomes" id="UP000070404"/>
    </source>
</evidence>
<dbReference type="Pfam" id="PF14528">
    <property type="entry name" value="LAGLIDADG_3"/>
    <property type="match status" value="1"/>
</dbReference>
<proteinExistence type="predicted"/>
<accession>A0A133VKH7</accession>
<dbReference type="InterPro" id="IPR027434">
    <property type="entry name" value="Homing_endonucl"/>
</dbReference>
<dbReference type="Proteomes" id="UP000070404">
    <property type="component" value="Unassembled WGS sequence"/>
</dbReference>
<dbReference type="InterPro" id="IPR004860">
    <property type="entry name" value="LAGLIDADG_dom"/>
</dbReference>